<evidence type="ECO:0000313" key="4">
    <source>
        <dbReference type="Proteomes" id="UP000076738"/>
    </source>
</evidence>
<dbReference type="STRING" id="1330018.A0A167HD29"/>
<reference evidence="3 4" key="1">
    <citation type="journal article" date="2016" name="Mol. Biol. Evol.">
        <title>Comparative Genomics of Early-Diverging Mushroom-Forming Fungi Provides Insights into the Origins of Lignocellulose Decay Capabilities.</title>
        <authorList>
            <person name="Nagy L.G."/>
            <person name="Riley R."/>
            <person name="Tritt A."/>
            <person name="Adam C."/>
            <person name="Daum C."/>
            <person name="Floudas D."/>
            <person name="Sun H."/>
            <person name="Yadav J.S."/>
            <person name="Pangilinan J."/>
            <person name="Larsson K.H."/>
            <person name="Matsuura K."/>
            <person name="Barry K."/>
            <person name="Labutti K."/>
            <person name="Kuo R."/>
            <person name="Ohm R.A."/>
            <person name="Bhattacharya S.S."/>
            <person name="Shirouzu T."/>
            <person name="Yoshinaga Y."/>
            <person name="Martin F.M."/>
            <person name="Grigoriev I.V."/>
            <person name="Hibbett D.S."/>
        </authorList>
    </citation>
    <scope>NUCLEOTIDE SEQUENCE [LARGE SCALE GENOMIC DNA]</scope>
    <source>
        <strain evidence="3 4">TUFC12733</strain>
    </source>
</reference>
<gene>
    <name evidence="3" type="ORF">CALVIDRAFT_521555</name>
</gene>
<dbReference type="InterPro" id="IPR019734">
    <property type="entry name" value="TPR_rpt"/>
</dbReference>
<dbReference type="SUPFAM" id="SSF52540">
    <property type="entry name" value="P-loop containing nucleoside triphosphate hydrolases"/>
    <property type="match status" value="1"/>
</dbReference>
<evidence type="ECO:0000313" key="3">
    <source>
        <dbReference type="EMBL" id="KZO91495.1"/>
    </source>
</evidence>
<dbReference type="InterPro" id="IPR027417">
    <property type="entry name" value="P-loop_NTPase"/>
</dbReference>
<dbReference type="PANTHER" id="PTHR47691">
    <property type="entry name" value="REGULATOR-RELATED"/>
    <property type="match status" value="1"/>
</dbReference>
<dbReference type="OrthoDB" id="1933539at2759"/>
<dbReference type="Proteomes" id="UP000076738">
    <property type="component" value="Unassembled WGS sequence"/>
</dbReference>
<feature type="region of interest" description="Disordered" evidence="1">
    <location>
        <begin position="908"/>
        <end position="937"/>
    </location>
</feature>
<sequence length="970" mass="105173">MNQASSSASGTSANLMSAAVMASSAPQTGQASSSASGTKGSLLSAIQKLKNGVTWRKDAVLQRMAEAGMQVAGVYDLVHDDRRDHLELADSLAFVTTSVLNDILPVTGTLGAEVSDAVSELQKAVSDVEVALQNRGSYGASSLALRASDSITRLSRKLDQGTLRLTLIRTKALSGELAEMRIKHGGTHGILVPVNLPVVEHPPEPPIFYGRDDLVESMVNLLLADGTCRIPLLGVGGIGKTTIAAAVINDVRVKTKYGKAVFFVRCESLVSEEGICLALAAALGLERENSTRGILLATLRSRGWVLLVLDNLETAWDSDNRIGLEELLSALTGTPGLSLIITMRGAVRPDGVRWTHAVPPVRPLSPTASRDVWMSIAGTTDDKLEELLGLLDGLPLAINLMANRGQVMKPAQLIDTYRHERTSLLSRGKAGRLTSVQVSIELSVNSPSMQSNPDALRLLSLLCLLPDGISITDMQSMLTSMPNSRQAALALLDAALVDGQTPRLTVLSPIRDFVLEKHQPEEPGLTEVRNRFIDLTWHADVVGTSNCTEAVNLLSAQFGNINAVMLHWWKSLPTPDEVKILYQATGRLAWFSYAASYGDCAQLLSAARAAFEAIGDRPGAARCTQTLGEALVSLDRYEEALRMFGEAKTMFSENGDILGVARSIQSMGCLFRKRGDYQPALDALEQARTNFARAKHRKGEAQCIQIMGEVLRSLNRHDEAIKKLDQAKAHFEIIRDRLSAAQCTLSIGDSLGMLNQPENARIKFEQARSNLEIIEERIGDPQITKRKGNVLAALKRNEEAVEKLKEARGMFQLTGDKLGVAQSTQSMGNALGALGNSDGAIVEFKRAKTDFLSMGNRAGAAQCAYSIGILQKSIHPTDALYRFQEARDLFQAIGDERSIVSCDEHMGEIRKSHRKPSTPRALSEADESSARATQRPSIENVMVTRKSFLKRTVGSTFMSARRGSHWHTSD</sequence>
<dbReference type="PRINTS" id="PR00364">
    <property type="entry name" value="DISEASERSIST"/>
</dbReference>
<proteinExistence type="predicted"/>
<organism evidence="3 4">
    <name type="scientific">Calocera viscosa (strain TUFC12733)</name>
    <dbReference type="NCBI Taxonomy" id="1330018"/>
    <lineage>
        <taxon>Eukaryota</taxon>
        <taxon>Fungi</taxon>
        <taxon>Dikarya</taxon>
        <taxon>Basidiomycota</taxon>
        <taxon>Agaricomycotina</taxon>
        <taxon>Dacrymycetes</taxon>
        <taxon>Dacrymycetales</taxon>
        <taxon>Dacrymycetaceae</taxon>
        <taxon>Calocera</taxon>
    </lineage>
</organism>
<evidence type="ECO:0000259" key="2">
    <source>
        <dbReference type="Pfam" id="PF05729"/>
    </source>
</evidence>
<dbReference type="Pfam" id="PF05729">
    <property type="entry name" value="NACHT"/>
    <property type="match status" value="1"/>
</dbReference>
<dbReference type="AlphaFoldDB" id="A0A167HD29"/>
<dbReference type="GO" id="GO:0043531">
    <property type="term" value="F:ADP binding"/>
    <property type="evidence" value="ECO:0007669"/>
    <property type="project" value="InterPro"/>
</dbReference>
<keyword evidence="4" id="KW-1185">Reference proteome</keyword>
<dbReference type="SMART" id="SM00028">
    <property type="entry name" value="TPR"/>
    <property type="match status" value="4"/>
</dbReference>
<dbReference type="InterPro" id="IPR011990">
    <property type="entry name" value="TPR-like_helical_dom_sf"/>
</dbReference>
<evidence type="ECO:0000256" key="1">
    <source>
        <dbReference type="SAM" id="MobiDB-lite"/>
    </source>
</evidence>
<name>A0A167HD29_CALVF</name>
<dbReference type="Gene3D" id="3.40.50.300">
    <property type="entry name" value="P-loop containing nucleotide triphosphate hydrolases"/>
    <property type="match status" value="1"/>
</dbReference>
<dbReference type="PANTHER" id="PTHR47691:SF3">
    <property type="entry name" value="HTH-TYPE TRANSCRIPTIONAL REGULATOR RV0890C-RELATED"/>
    <property type="match status" value="1"/>
</dbReference>
<dbReference type="EMBL" id="KV417322">
    <property type="protein sequence ID" value="KZO91495.1"/>
    <property type="molecule type" value="Genomic_DNA"/>
</dbReference>
<protein>
    <recommendedName>
        <fullName evidence="2">NACHT domain-containing protein</fullName>
    </recommendedName>
</protein>
<feature type="domain" description="NACHT" evidence="2">
    <location>
        <begin position="232"/>
        <end position="347"/>
    </location>
</feature>
<dbReference type="SUPFAM" id="SSF48452">
    <property type="entry name" value="TPR-like"/>
    <property type="match status" value="2"/>
</dbReference>
<dbReference type="Gene3D" id="1.25.40.10">
    <property type="entry name" value="Tetratricopeptide repeat domain"/>
    <property type="match status" value="2"/>
</dbReference>
<dbReference type="InterPro" id="IPR007111">
    <property type="entry name" value="NACHT_NTPase"/>
</dbReference>
<accession>A0A167HD29</accession>